<dbReference type="PROSITE" id="PS50850">
    <property type="entry name" value="MFS"/>
    <property type="match status" value="1"/>
</dbReference>
<dbReference type="RefSeq" id="WP_126629249.1">
    <property type="nucleotide sequence ID" value="NZ_BIFT01000001.1"/>
</dbReference>
<dbReference type="InterPro" id="IPR036259">
    <property type="entry name" value="MFS_trans_sf"/>
</dbReference>
<evidence type="ECO:0000313" key="7">
    <source>
        <dbReference type="EMBL" id="GCE29109.1"/>
    </source>
</evidence>
<dbReference type="PANTHER" id="PTHR23530">
    <property type="entry name" value="TRANSPORT PROTEIN-RELATED"/>
    <property type="match status" value="1"/>
</dbReference>
<dbReference type="GO" id="GO:0022857">
    <property type="term" value="F:transmembrane transporter activity"/>
    <property type="evidence" value="ECO:0007669"/>
    <property type="project" value="InterPro"/>
</dbReference>
<feature type="transmembrane region" description="Helical" evidence="5">
    <location>
        <begin position="379"/>
        <end position="403"/>
    </location>
</feature>
<evidence type="ECO:0000256" key="2">
    <source>
        <dbReference type="ARBA" id="ARBA00022692"/>
    </source>
</evidence>
<sequence>MLRLSPRRLPFHDLLAIQPIRWLLLSRFCVDLYFYSTTIVRFQQERGLDFTAMFLMESLLSLGIWLADVPTSVWADRFGYRRIILLGRVCQLVGMLIFIFAYGFWPFALSNVLAGVAIACSIGCESALLYASLPTSLREKRGNAAFTLFRLATTAGSFIGLLCGSFIGAISPTLAVVLSLPPLLFSLLAGWRIHEPPKSLAPRTHSETTRPPALKETIGIALATIRRQPRLAGLSIFSSAAFALLNAIFWYNQPYFTRAGIPVALFGPAMALAMACQFLALLRLQSIQRYIGIRWLLWLSCFLPALAFIALALTSHPLVSILLVVCIVAFSAWQAPLVEYQLNKSIPDRSRATTLSGLGLIGSLIGIVLNPIIGALGDHGLIVTGLGLGCSLLLTGLLIPLILPGTRNVNN</sequence>
<dbReference type="InterPro" id="IPR011701">
    <property type="entry name" value="MFS"/>
</dbReference>
<evidence type="ECO:0000256" key="3">
    <source>
        <dbReference type="ARBA" id="ARBA00022989"/>
    </source>
</evidence>
<feature type="transmembrane region" description="Helical" evidence="5">
    <location>
        <begin position="352"/>
        <end position="373"/>
    </location>
</feature>
<keyword evidence="3 5" id="KW-1133">Transmembrane helix</keyword>
<feature type="transmembrane region" description="Helical" evidence="5">
    <location>
        <begin position="231"/>
        <end position="251"/>
    </location>
</feature>
<feature type="transmembrane region" description="Helical" evidence="5">
    <location>
        <begin position="173"/>
        <end position="193"/>
    </location>
</feature>
<dbReference type="CDD" id="cd06174">
    <property type="entry name" value="MFS"/>
    <property type="match status" value="1"/>
</dbReference>
<feature type="domain" description="Major facilitator superfamily (MFS) profile" evidence="6">
    <location>
        <begin position="1"/>
        <end position="407"/>
    </location>
</feature>
<feature type="transmembrane region" description="Helical" evidence="5">
    <location>
        <begin position="145"/>
        <end position="167"/>
    </location>
</feature>
<dbReference type="Proteomes" id="UP000287171">
    <property type="component" value="Unassembled WGS sequence"/>
</dbReference>
<feature type="transmembrane region" description="Helical" evidence="5">
    <location>
        <begin position="295"/>
        <end position="313"/>
    </location>
</feature>
<comment type="subcellular location">
    <subcellularLocation>
        <location evidence="1">Cell membrane</location>
        <topology evidence="1">Multi-pass membrane protein</topology>
    </subcellularLocation>
</comment>
<dbReference type="GO" id="GO:0005886">
    <property type="term" value="C:plasma membrane"/>
    <property type="evidence" value="ECO:0007669"/>
    <property type="project" value="UniProtKB-SubCell"/>
</dbReference>
<reference evidence="8" key="1">
    <citation type="submission" date="2018-12" db="EMBL/GenBank/DDBJ databases">
        <title>Tengunoibacter tsumagoiensis gen. nov., sp. nov., Dictyobacter kobayashii sp. nov., D. alpinus sp. nov., and D. joshuensis sp. nov. and description of Dictyobacteraceae fam. nov. within the order Ktedonobacterales isolated from Tengu-no-mugimeshi.</title>
        <authorList>
            <person name="Wang C.M."/>
            <person name="Zheng Y."/>
            <person name="Sakai Y."/>
            <person name="Toyoda A."/>
            <person name="Minakuchi Y."/>
            <person name="Abe K."/>
            <person name="Yokota A."/>
            <person name="Yabe S."/>
        </authorList>
    </citation>
    <scope>NUCLEOTIDE SEQUENCE [LARGE SCALE GENOMIC DNA]</scope>
    <source>
        <strain evidence="8">Uno16</strain>
    </source>
</reference>
<accession>A0A402BCN4</accession>
<keyword evidence="4 5" id="KW-0472">Membrane</keyword>
<feature type="transmembrane region" description="Helical" evidence="5">
    <location>
        <begin position="83"/>
        <end position="105"/>
    </location>
</feature>
<gene>
    <name evidence="7" type="ORF">KDA_45930</name>
</gene>
<evidence type="ECO:0000259" key="6">
    <source>
        <dbReference type="PROSITE" id="PS50850"/>
    </source>
</evidence>
<keyword evidence="8" id="KW-1185">Reference proteome</keyword>
<dbReference type="PANTHER" id="PTHR23530:SF1">
    <property type="entry name" value="PERMEASE, MAJOR FACILITATOR SUPERFAMILY-RELATED"/>
    <property type="match status" value="1"/>
</dbReference>
<dbReference type="Gene3D" id="1.20.1250.20">
    <property type="entry name" value="MFS general substrate transporter like domains"/>
    <property type="match status" value="1"/>
</dbReference>
<feature type="transmembrane region" description="Helical" evidence="5">
    <location>
        <begin position="263"/>
        <end position="283"/>
    </location>
</feature>
<proteinExistence type="predicted"/>
<evidence type="ECO:0000313" key="8">
    <source>
        <dbReference type="Proteomes" id="UP000287171"/>
    </source>
</evidence>
<organism evidence="7 8">
    <name type="scientific">Dictyobacter alpinus</name>
    <dbReference type="NCBI Taxonomy" id="2014873"/>
    <lineage>
        <taxon>Bacteria</taxon>
        <taxon>Bacillati</taxon>
        <taxon>Chloroflexota</taxon>
        <taxon>Ktedonobacteria</taxon>
        <taxon>Ktedonobacterales</taxon>
        <taxon>Dictyobacteraceae</taxon>
        <taxon>Dictyobacter</taxon>
    </lineage>
</organism>
<dbReference type="OrthoDB" id="9816124at2"/>
<dbReference type="AlphaFoldDB" id="A0A402BCN4"/>
<dbReference type="Pfam" id="PF07690">
    <property type="entry name" value="MFS_1"/>
    <property type="match status" value="1"/>
</dbReference>
<name>A0A402BCN4_9CHLR</name>
<comment type="caution">
    <text evidence="7">The sequence shown here is derived from an EMBL/GenBank/DDBJ whole genome shotgun (WGS) entry which is preliminary data.</text>
</comment>
<evidence type="ECO:0000256" key="5">
    <source>
        <dbReference type="SAM" id="Phobius"/>
    </source>
</evidence>
<feature type="transmembrane region" description="Helical" evidence="5">
    <location>
        <begin position="111"/>
        <end position="133"/>
    </location>
</feature>
<evidence type="ECO:0000256" key="4">
    <source>
        <dbReference type="ARBA" id="ARBA00023136"/>
    </source>
</evidence>
<dbReference type="EMBL" id="BIFT01000001">
    <property type="protein sequence ID" value="GCE29109.1"/>
    <property type="molecule type" value="Genomic_DNA"/>
</dbReference>
<protein>
    <submittedName>
        <fullName evidence="7">MFS transporter</fullName>
    </submittedName>
</protein>
<evidence type="ECO:0000256" key="1">
    <source>
        <dbReference type="ARBA" id="ARBA00004651"/>
    </source>
</evidence>
<dbReference type="InterPro" id="IPR053160">
    <property type="entry name" value="MFS_DHA3_Transporter"/>
</dbReference>
<feature type="transmembrane region" description="Helical" evidence="5">
    <location>
        <begin position="319"/>
        <end position="340"/>
    </location>
</feature>
<dbReference type="InterPro" id="IPR020846">
    <property type="entry name" value="MFS_dom"/>
</dbReference>
<dbReference type="SUPFAM" id="SSF103473">
    <property type="entry name" value="MFS general substrate transporter"/>
    <property type="match status" value="1"/>
</dbReference>
<keyword evidence="2 5" id="KW-0812">Transmembrane</keyword>